<name>A0A0M3JZ30_ANISI</name>
<dbReference type="WBParaSite" id="ASIM_0001373301-mRNA-1">
    <property type="protein sequence ID" value="ASIM_0001373301-mRNA-1"/>
    <property type="gene ID" value="ASIM_0001373301"/>
</dbReference>
<evidence type="ECO:0000313" key="4">
    <source>
        <dbReference type="Proteomes" id="UP000267096"/>
    </source>
</evidence>
<dbReference type="SUPFAM" id="SSF75011">
    <property type="entry name" value="3-carboxy-cis,cis-mucoante lactonizing enzyme"/>
    <property type="match status" value="1"/>
</dbReference>
<keyword evidence="2" id="KW-0711">Selenium</keyword>
<dbReference type="EMBL" id="UYRR01031327">
    <property type="protein sequence ID" value="VDK49073.1"/>
    <property type="molecule type" value="Genomic_DNA"/>
</dbReference>
<gene>
    <name evidence="3" type="ORF">ASIM_LOCUS13161</name>
</gene>
<comment type="similarity">
    <text evidence="1">Belongs to the selenium-binding protein family.</text>
</comment>
<reference evidence="5" key="1">
    <citation type="submission" date="2017-02" db="UniProtKB">
        <authorList>
            <consortium name="WormBaseParasite"/>
        </authorList>
    </citation>
    <scope>IDENTIFICATION</scope>
</reference>
<accession>A0A0M3JZ30</accession>
<dbReference type="PANTHER" id="PTHR23300:SF0">
    <property type="entry name" value="METHANETHIOL OXIDASE"/>
    <property type="match status" value="1"/>
</dbReference>
<evidence type="ECO:0000313" key="5">
    <source>
        <dbReference type="WBParaSite" id="ASIM_0001373301-mRNA-1"/>
    </source>
</evidence>
<dbReference type="PANTHER" id="PTHR23300">
    <property type="entry name" value="METHANETHIOL OXIDASE"/>
    <property type="match status" value="1"/>
</dbReference>
<dbReference type="GO" id="GO:0008430">
    <property type="term" value="F:selenium binding"/>
    <property type="evidence" value="ECO:0007669"/>
    <property type="project" value="InterPro"/>
</dbReference>
<reference evidence="3 4" key="2">
    <citation type="submission" date="2018-11" db="EMBL/GenBank/DDBJ databases">
        <authorList>
            <consortium name="Pathogen Informatics"/>
        </authorList>
    </citation>
    <scope>NUCLEOTIDE SEQUENCE [LARGE SCALE GENOMIC DNA]</scope>
</reference>
<sequence>MIRNCEILFGPGYASPQDAFLNGPREKFLFVTCPNTDPSKPDIITTVDVDPASDTYCQIVSRVDLPYSGDEVHHSGWNACSSCFGDKTAKRSYLVVPCLLSSRVYFINTTNPKALKLHKVVEPNALLAHNVSFPHTTHCLADGNIMISTLGDAKGDAKGDFILVNGKTFDVVDTWIAKDSQHIQFNYDFWYQPHHNVMVSTEWGAPLAIRRGFQMKDVAQALITEIIISMDDKFLYLSCWLHGDIRQYDISDPHHPKLVGQVFIGGSIHDETDVIVDLEEDEELQERPKACYIKGERIEGGPQMLQLSLDGKRLYATTSLFRIWDEQFYPKTKVSGTRMIQIDVDTDRGGLTINEDFLVDFGRIEGGPFLAHEMRYPNGDCTSDIWI</sequence>
<evidence type="ECO:0000256" key="2">
    <source>
        <dbReference type="ARBA" id="ARBA00023266"/>
    </source>
</evidence>
<evidence type="ECO:0000313" key="3">
    <source>
        <dbReference type="EMBL" id="VDK49073.1"/>
    </source>
</evidence>
<dbReference type="AlphaFoldDB" id="A0A0M3JZ30"/>
<proteinExistence type="inferred from homology"/>
<dbReference type="InterPro" id="IPR008826">
    <property type="entry name" value="Se-bd"/>
</dbReference>
<dbReference type="Pfam" id="PF05694">
    <property type="entry name" value="SBP56"/>
    <property type="match status" value="2"/>
</dbReference>
<organism evidence="5">
    <name type="scientific">Anisakis simplex</name>
    <name type="common">Herring worm</name>
    <dbReference type="NCBI Taxonomy" id="6269"/>
    <lineage>
        <taxon>Eukaryota</taxon>
        <taxon>Metazoa</taxon>
        <taxon>Ecdysozoa</taxon>
        <taxon>Nematoda</taxon>
        <taxon>Chromadorea</taxon>
        <taxon>Rhabditida</taxon>
        <taxon>Spirurina</taxon>
        <taxon>Ascaridomorpha</taxon>
        <taxon>Ascaridoidea</taxon>
        <taxon>Anisakidae</taxon>
        <taxon>Anisakis</taxon>
        <taxon>Anisakis simplex complex</taxon>
    </lineage>
</organism>
<protein>
    <submittedName>
        <fullName evidence="5">Selenium-binding protein 1 (inferred by orthology to a human protein)</fullName>
    </submittedName>
</protein>
<keyword evidence="4" id="KW-1185">Reference proteome</keyword>
<dbReference type="OrthoDB" id="10252446at2759"/>
<dbReference type="Proteomes" id="UP000267096">
    <property type="component" value="Unassembled WGS sequence"/>
</dbReference>
<evidence type="ECO:0000256" key="1">
    <source>
        <dbReference type="ARBA" id="ARBA00005606"/>
    </source>
</evidence>